<dbReference type="Proteomes" id="UP000243924">
    <property type="component" value="Chromosome I"/>
</dbReference>
<dbReference type="AlphaFoldDB" id="A0A1H2FLY4"/>
<gene>
    <name evidence="2" type="ORF">SAMN05216210_1657</name>
</gene>
<protein>
    <recommendedName>
        <fullName evidence="4">O-antigen ligase-like membrane protein</fullName>
    </recommendedName>
</protein>
<feature type="transmembrane region" description="Helical" evidence="1">
    <location>
        <begin position="39"/>
        <end position="60"/>
    </location>
</feature>
<feature type="transmembrane region" description="Helical" evidence="1">
    <location>
        <begin position="67"/>
        <end position="86"/>
    </location>
</feature>
<dbReference type="RefSeq" id="WP_157719138.1">
    <property type="nucleotide sequence ID" value="NZ_LT629787.1"/>
</dbReference>
<feature type="transmembrane region" description="Helical" evidence="1">
    <location>
        <begin position="122"/>
        <end position="140"/>
    </location>
</feature>
<name>A0A1H2FLY4_9GAMM</name>
<evidence type="ECO:0008006" key="4">
    <source>
        <dbReference type="Google" id="ProtNLM"/>
    </source>
</evidence>
<feature type="transmembrane region" description="Helical" evidence="1">
    <location>
        <begin position="221"/>
        <end position="238"/>
    </location>
</feature>
<keyword evidence="3" id="KW-1185">Reference proteome</keyword>
<feature type="transmembrane region" description="Helical" evidence="1">
    <location>
        <begin position="12"/>
        <end position="33"/>
    </location>
</feature>
<dbReference type="EMBL" id="LT629787">
    <property type="protein sequence ID" value="SDU08363.1"/>
    <property type="molecule type" value="Genomic_DNA"/>
</dbReference>
<dbReference type="STRING" id="1434072.SAMN05216210_1657"/>
<evidence type="ECO:0000313" key="3">
    <source>
        <dbReference type="Proteomes" id="UP000243924"/>
    </source>
</evidence>
<organism evidence="2 3">
    <name type="scientific">Halopseudomonas salegens</name>
    <dbReference type="NCBI Taxonomy" id="1434072"/>
    <lineage>
        <taxon>Bacteria</taxon>
        <taxon>Pseudomonadati</taxon>
        <taxon>Pseudomonadota</taxon>
        <taxon>Gammaproteobacteria</taxon>
        <taxon>Pseudomonadales</taxon>
        <taxon>Pseudomonadaceae</taxon>
        <taxon>Halopseudomonas</taxon>
    </lineage>
</organism>
<accession>A0A1H2FLY4</accession>
<reference evidence="3" key="1">
    <citation type="submission" date="2016-10" db="EMBL/GenBank/DDBJ databases">
        <authorList>
            <person name="Varghese N."/>
            <person name="Submissions S."/>
        </authorList>
    </citation>
    <scope>NUCLEOTIDE SEQUENCE [LARGE SCALE GENOMIC DNA]</scope>
    <source>
        <strain evidence="3">CECT 8338</strain>
    </source>
</reference>
<feature type="transmembrane region" description="Helical" evidence="1">
    <location>
        <begin position="160"/>
        <end position="176"/>
    </location>
</feature>
<sequence>MKILAPNIPRLLLKSGPYSLTLITLALLAISGLSSPYDYNWLPAFGILEFTFLISASLIATKPKRELLPLFAVLLVYLVTTSVIAYQTKPTHTLDYLQAYKAFFYLLPIPFLIKSKNVDPKLVLYFFYFLIFCFLLKYSYSRVAEFTPRMADRPGLYGENNFELIFLILLYYLLSIRTSLPKAILPLLAVIIVLSGSRSAALTFLAVFFFAHLSQLNYRSIIYIIVLPAVVAIVYYVVTSRGELTIETIDRFKFFNIFLYEIRHWSIFDFLLGTKPITPLSGATCSILSYYDDLYSLSGDQTCYSVILHSYILRVIFDHGVLGLLFIIIFYYSTLKLCKFSSKDAICFITIMLLSALSVSSFNSIFSPLALLFFIALKGTHEKETIIRHPKTHIGKKQKLLPNQ</sequence>
<feature type="transmembrane region" description="Helical" evidence="1">
    <location>
        <begin position="311"/>
        <end position="333"/>
    </location>
</feature>
<proteinExistence type="predicted"/>
<feature type="transmembrane region" description="Helical" evidence="1">
    <location>
        <begin position="98"/>
        <end position="115"/>
    </location>
</feature>
<evidence type="ECO:0000313" key="2">
    <source>
        <dbReference type="EMBL" id="SDU08363.1"/>
    </source>
</evidence>
<dbReference type="OrthoDB" id="6309743at2"/>
<feature type="transmembrane region" description="Helical" evidence="1">
    <location>
        <begin position="345"/>
        <end position="375"/>
    </location>
</feature>
<keyword evidence="1" id="KW-0812">Transmembrane</keyword>
<feature type="transmembrane region" description="Helical" evidence="1">
    <location>
        <begin position="183"/>
        <end position="209"/>
    </location>
</feature>
<keyword evidence="1" id="KW-0472">Membrane</keyword>
<evidence type="ECO:0000256" key="1">
    <source>
        <dbReference type="SAM" id="Phobius"/>
    </source>
</evidence>
<keyword evidence="1" id="KW-1133">Transmembrane helix</keyword>